<evidence type="ECO:0000256" key="1">
    <source>
        <dbReference type="SAM" id="MobiDB-lite"/>
    </source>
</evidence>
<dbReference type="InParanoid" id="A0A0G4EFJ6"/>
<keyword evidence="3" id="KW-1185">Reference proteome</keyword>
<feature type="region of interest" description="Disordered" evidence="1">
    <location>
        <begin position="305"/>
        <end position="327"/>
    </location>
</feature>
<dbReference type="Proteomes" id="UP000041254">
    <property type="component" value="Unassembled WGS sequence"/>
</dbReference>
<feature type="compositionally biased region" description="Basic residues" evidence="1">
    <location>
        <begin position="418"/>
        <end position="427"/>
    </location>
</feature>
<evidence type="ECO:0000313" key="2">
    <source>
        <dbReference type="EMBL" id="CEL94276.1"/>
    </source>
</evidence>
<proteinExistence type="predicted"/>
<feature type="compositionally biased region" description="Basic and acidic residues" evidence="1">
    <location>
        <begin position="382"/>
        <end position="392"/>
    </location>
</feature>
<dbReference type="InterPro" id="IPR011009">
    <property type="entry name" value="Kinase-like_dom_sf"/>
</dbReference>
<evidence type="ECO:0000313" key="3">
    <source>
        <dbReference type="Proteomes" id="UP000041254"/>
    </source>
</evidence>
<sequence>MDQSLCPALEEEARQANTLSLHVWDNRVVMADVVGRMPTVTFAEVSAPVDALQMANDSSDDRQRREDRHKFAVLTYSASFDLCIKSRVISVDDSRDNLWLISNAGLKLEYSIDPRAGRFGTAVPMRDADGRLWTVKLLSHDETDGNARPVNGWYRSGNDLWLNECRRRAEQPDGLQPPDGMDRLQAVHHIPLPYATREGDRVEGITAYQMEWIDMSLHELRGPLPESALMRIGEGVVRAVDYLGRRGLMHGDIHASNIGIRRRQAPNPSSSSSSSSSRAAGKEYEAVLLDMDRLHNAYGDHVLSLPDNATDAPPNAPRQRPGVLSHKRDMHDAVTCVIESLRRLGAPQRLIDVFEHALPASEIRPTLCTYRVVSGLRELERKAAKSADENRRTPPLSPPSMRLPRHLTPQLLDGSPAARHRQRQQPF</sequence>
<protein>
    <recommendedName>
        <fullName evidence="4">Protein kinase domain-containing protein</fullName>
    </recommendedName>
</protein>
<dbReference type="VEuPathDB" id="CryptoDB:Vbra_3712"/>
<gene>
    <name evidence="2" type="ORF">Vbra_3712</name>
</gene>
<dbReference type="AlphaFoldDB" id="A0A0G4EFJ6"/>
<reference evidence="2 3" key="1">
    <citation type="submission" date="2014-11" db="EMBL/GenBank/DDBJ databases">
        <authorList>
            <person name="Zhu J."/>
            <person name="Qi W."/>
            <person name="Song R."/>
        </authorList>
    </citation>
    <scope>NUCLEOTIDE SEQUENCE [LARGE SCALE GENOMIC DNA]</scope>
</reference>
<feature type="region of interest" description="Disordered" evidence="1">
    <location>
        <begin position="382"/>
        <end position="427"/>
    </location>
</feature>
<dbReference type="SUPFAM" id="SSF56112">
    <property type="entry name" value="Protein kinase-like (PK-like)"/>
    <property type="match status" value="1"/>
</dbReference>
<accession>A0A0G4EFJ6</accession>
<dbReference type="PhylomeDB" id="A0A0G4EFJ6"/>
<dbReference type="EMBL" id="CDMY01000214">
    <property type="protein sequence ID" value="CEL94276.1"/>
    <property type="molecule type" value="Genomic_DNA"/>
</dbReference>
<evidence type="ECO:0008006" key="4">
    <source>
        <dbReference type="Google" id="ProtNLM"/>
    </source>
</evidence>
<feature type="region of interest" description="Disordered" evidence="1">
    <location>
        <begin position="259"/>
        <end position="281"/>
    </location>
</feature>
<organism evidence="2 3">
    <name type="scientific">Vitrella brassicaformis (strain CCMP3155)</name>
    <dbReference type="NCBI Taxonomy" id="1169540"/>
    <lineage>
        <taxon>Eukaryota</taxon>
        <taxon>Sar</taxon>
        <taxon>Alveolata</taxon>
        <taxon>Colpodellida</taxon>
        <taxon>Vitrellaceae</taxon>
        <taxon>Vitrella</taxon>
    </lineage>
</organism>
<dbReference type="Gene3D" id="1.10.510.10">
    <property type="entry name" value="Transferase(Phosphotransferase) domain 1"/>
    <property type="match status" value="1"/>
</dbReference>
<name>A0A0G4EFJ6_VITBC</name>